<dbReference type="Pfam" id="PF22108">
    <property type="entry name" value="TFIIB_C_2"/>
    <property type="match status" value="1"/>
</dbReference>
<dbReference type="CDD" id="cd00043">
    <property type="entry name" value="CYCLIN_SF"/>
    <property type="match status" value="1"/>
</dbReference>
<dbReference type="InterPro" id="IPR054332">
    <property type="entry name" value="TFIIB_C_2"/>
</dbReference>
<accession>G0UTT2</accession>
<evidence type="ECO:0000256" key="1">
    <source>
        <dbReference type="SAM" id="MobiDB-lite"/>
    </source>
</evidence>
<feature type="domain" description="Transcription factor IIB C-terminal module 2" evidence="3">
    <location>
        <begin position="104"/>
        <end position="209"/>
    </location>
</feature>
<reference evidence="4" key="1">
    <citation type="journal article" date="2012" name="Proc. Natl. Acad. Sci. U.S.A.">
        <title>Antigenic diversity is generated by distinct evolutionary mechanisms in African trypanosome species.</title>
        <authorList>
            <person name="Jackson A.P."/>
            <person name="Berry A."/>
            <person name="Aslett M."/>
            <person name="Allison H.C."/>
            <person name="Burton P."/>
            <person name="Vavrova-Anderson J."/>
            <person name="Brown R."/>
            <person name="Browne H."/>
            <person name="Corton N."/>
            <person name="Hauser H."/>
            <person name="Gamble J."/>
            <person name="Gilderthorp R."/>
            <person name="Marcello L."/>
            <person name="McQuillan J."/>
            <person name="Otto T.D."/>
            <person name="Quail M.A."/>
            <person name="Sanders M.J."/>
            <person name="van Tonder A."/>
            <person name="Ginger M.L."/>
            <person name="Field M.C."/>
            <person name="Barry J.D."/>
            <person name="Hertz-Fowler C."/>
            <person name="Berriman M."/>
        </authorList>
    </citation>
    <scope>NUCLEOTIDE SEQUENCE</scope>
    <source>
        <strain evidence="4">IL3000</strain>
    </source>
</reference>
<dbReference type="EMBL" id="HE575322">
    <property type="protein sequence ID" value="CCC92796.1"/>
    <property type="molecule type" value="Genomic_DNA"/>
</dbReference>
<feature type="compositionally biased region" description="Basic and acidic residues" evidence="1">
    <location>
        <begin position="235"/>
        <end position="255"/>
    </location>
</feature>
<dbReference type="VEuPathDB" id="TriTrypDB:TcIL3000_9_1930"/>
<dbReference type="Pfam" id="PF18542">
    <property type="entry name" value="TFIIB_C_1"/>
    <property type="match status" value="1"/>
</dbReference>
<dbReference type="AlphaFoldDB" id="G0UTT2"/>
<protein>
    <submittedName>
        <fullName evidence="4">Uncharacterized protein TCIL3000_9_1930</fullName>
    </submittedName>
</protein>
<feature type="region of interest" description="Disordered" evidence="1">
    <location>
        <begin position="234"/>
        <end position="255"/>
    </location>
</feature>
<name>G0UTT2_TRYCI</name>
<gene>
    <name evidence="4" type="ORF">TCIL3000_9_1930</name>
</gene>
<organism evidence="4">
    <name type="scientific">Trypanosoma congolense (strain IL3000)</name>
    <dbReference type="NCBI Taxonomy" id="1068625"/>
    <lineage>
        <taxon>Eukaryota</taxon>
        <taxon>Discoba</taxon>
        <taxon>Euglenozoa</taxon>
        <taxon>Kinetoplastea</taxon>
        <taxon>Metakinetoplastina</taxon>
        <taxon>Trypanosomatida</taxon>
        <taxon>Trypanosomatidae</taxon>
        <taxon>Trypanosoma</taxon>
        <taxon>Nannomonas</taxon>
    </lineage>
</organism>
<dbReference type="InterPro" id="IPR041189">
    <property type="entry name" value="TFIIB_C_1"/>
</dbReference>
<dbReference type="Gene3D" id="1.10.472.110">
    <property type="match status" value="1"/>
</dbReference>
<evidence type="ECO:0000259" key="2">
    <source>
        <dbReference type="Pfam" id="PF18542"/>
    </source>
</evidence>
<evidence type="ECO:0000259" key="3">
    <source>
        <dbReference type="Pfam" id="PF22108"/>
    </source>
</evidence>
<proteinExistence type="predicted"/>
<evidence type="ECO:0000313" key="4">
    <source>
        <dbReference type="EMBL" id="CCC92796.1"/>
    </source>
</evidence>
<sequence>MLNCIRGLHKKAALPELVLSRATELARGFVGGRRARGQRVERQQDVAAACLMIAAEESKLPLPLAEMRFLDTSLGDVELRRAEVVRELRLEEDEKRLRESFSDNLLVKYVLKLGLQVSLYVPHCKRLLEAISHVEVLASMTDVDRIIIALLLARTVHTLSWVRGSNKASGSESNIGTETVYANFASKAHLDVAKIRKLMNTAGDSLHLIRAAFNDVVDSDGNVKRECVSAESEVSGERKHFKTEGVREGEAASAA</sequence>
<feature type="domain" description="Transcription factor IIB C-terminal module 1" evidence="2">
    <location>
        <begin position="1"/>
        <end position="93"/>
    </location>
</feature>
<dbReference type="Gene3D" id="1.10.472.10">
    <property type="entry name" value="Cyclin-like"/>
    <property type="match status" value="1"/>
</dbReference>